<accession>A0A0D1BUR2</accession>
<keyword evidence="1" id="KW-0472">Membrane</keyword>
<feature type="transmembrane region" description="Helical" evidence="1">
    <location>
        <begin position="39"/>
        <end position="59"/>
    </location>
</feature>
<dbReference type="HOGENOM" id="CLU_109393_0_0_9"/>
<feature type="transmembrane region" description="Helical" evidence="1">
    <location>
        <begin position="71"/>
        <end position="96"/>
    </location>
</feature>
<feature type="transmembrane region" description="Helical" evidence="1">
    <location>
        <begin position="173"/>
        <end position="196"/>
    </location>
</feature>
<keyword evidence="1" id="KW-0812">Transmembrane</keyword>
<dbReference type="GO" id="GO:0006508">
    <property type="term" value="P:proteolysis"/>
    <property type="evidence" value="ECO:0007669"/>
    <property type="project" value="UniProtKB-KW"/>
</dbReference>
<keyword evidence="3" id="KW-0378">Hydrolase</keyword>
<feature type="domain" description="CAAX prenyl protease 2/Lysostaphin resistance protein A-like" evidence="2">
    <location>
        <begin position="117"/>
        <end position="206"/>
    </location>
</feature>
<evidence type="ECO:0000313" key="4">
    <source>
        <dbReference type="Proteomes" id="UP000032250"/>
    </source>
</evidence>
<dbReference type="InterPro" id="IPR003675">
    <property type="entry name" value="Rce1/LyrA-like_dom"/>
</dbReference>
<organism evidence="3 4">
    <name type="scientific">Clostridium botulinum B2 450</name>
    <dbReference type="NCBI Taxonomy" id="1379739"/>
    <lineage>
        <taxon>Bacteria</taxon>
        <taxon>Bacillati</taxon>
        <taxon>Bacillota</taxon>
        <taxon>Clostridia</taxon>
        <taxon>Eubacteriales</taxon>
        <taxon>Clostridiaceae</taxon>
        <taxon>Clostridium</taxon>
    </lineage>
</organism>
<evidence type="ECO:0000256" key="1">
    <source>
        <dbReference type="SAM" id="Phobius"/>
    </source>
</evidence>
<dbReference type="GO" id="GO:0004175">
    <property type="term" value="F:endopeptidase activity"/>
    <property type="evidence" value="ECO:0007669"/>
    <property type="project" value="UniProtKB-ARBA"/>
</dbReference>
<keyword evidence="3" id="KW-0645">Protease</keyword>
<dbReference type="Proteomes" id="UP000032250">
    <property type="component" value="Unassembled WGS sequence"/>
</dbReference>
<feature type="transmembrane region" description="Helical" evidence="1">
    <location>
        <begin position="146"/>
        <end position="167"/>
    </location>
</feature>
<evidence type="ECO:0000313" key="3">
    <source>
        <dbReference type="EMBL" id="KIS22506.1"/>
    </source>
</evidence>
<feature type="transmembrane region" description="Helical" evidence="1">
    <location>
        <begin position="116"/>
        <end position="134"/>
    </location>
</feature>
<name>A0A0D1BUR2_CLOBO</name>
<dbReference type="OrthoDB" id="1911361at2"/>
<sequence>MNIRTQCLNLLILLVTFNPIVLTQLFLNNEKSYNESLKKSLKILAIIYIIILMGIFVISQEKFYINIDNNYYWYIIAVIFVPLTIILEIIVGYIVIGISDKILPKFKISLAFTKTNINVIILSVFIGIFEEVVYRQLWFNILFKDFKLHIVGVFIITSFVYALNHIFLGKQVLFQKILAGVVYGGLFYFSGFNILIPIITHCLENTVILLKG</sequence>
<dbReference type="EMBL" id="JXSU01000007">
    <property type="protein sequence ID" value="KIS22506.1"/>
    <property type="molecule type" value="Genomic_DNA"/>
</dbReference>
<comment type="caution">
    <text evidence="3">The sequence shown here is derived from an EMBL/GenBank/DDBJ whole genome shotgun (WGS) entry which is preliminary data.</text>
</comment>
<keyword evidence="1" id="KW-1133">Transmembrane helix</keyword>
<dbReference type="GO" id="GO:0080120">
    <property type="term" value="P:CAAX-box protein maturation"/>
    <property type="evidence" value="ECO:0007669"/>
    <property type="project" value="UniProtKB-ARBA"/>
</dbReference>
<dbReference type="AlphaFoldDB" id="A0A0D1BUR2"/>
<evidence type="ECO:0000259" key="2">
    <source>
        <dbReference type="Pfam" id="PF02517"/>
    </source>
</evidence>
<dbReference type="Pfam" id="PF02517">
    <property type="entry name" value="Rce1-like"/>
    <property type="match status" value="1"/>
</dbReference>
<feature type="transmembrane region" description="Helical" evidence="1">
    <location>
        <begin position="7"/>
        <end position="27"/>
    </location>
</feature>
<gene>
    <name evidence="3" type="ORF">N495_02505</name>
</gene>
<proteinExistence type="predicted"/>
<protein>
    <submittedName>
        <fullName evidence="3">CAAX protease</fullName>
    </submittedName>
</protein>
<reference evidence="3 4" key="1">
    <citation type="submission" date="2014-06" db="EMBL/GenBank/DDBJ databases">
        <title>Genome characterization of distinct group I Clostridium botulinum lineages.</title>
        <authorList>
            <person name="Giordani F."/>
            <person name="Anselmo A."/>
            <person name="Fillo S."/>
            <person name="Palozzi A.M."/>
            <person name="Fortunato A."/>
            <person name="Gentile B."/>
            <person name="Ciammaruconi A."/>
            <person name="Anniballi F."/>
            <person name="De Medici D."/>
            <person name="Lista F."/>
        </authorList>
    </citation>
    <scope>NUCLEOTIDE SEQUENCE [LARGE SCALE GENOMIC DNA]</scope>
    <source>
        <strain evidence="3 4">B2 450</strain>
    </source>
</reference>
<dbReference type="PATRIC" id="fig|1379739.3.peg.808"/>
<dbReference type="RefSeq" id="WP_042386110.1">
    <property type="nucleotide sequence ID" value="NZ_JXSU01000007.1"/>
</dbReference>